<evidence type="ECO:0000256" key="1">
    <source>
        <dbReference type="SAM" id="MobiDB-lite"/>
    </source>
</evidence>
<evidence type="ECO:0000313" key="2">
    <source>
        <dbReference type="EMBL" id="KAK0480671.1"/>
    </source>
</evidence>
<dbReference type="EMBL" id="JAUEPR010000009">
    <property type="protein sequence ID" value="KAK0480671.1"/>
    <property type="molecule type" value="Genomic_DNA"/>
</dbReference>
<reference evidence="2" key="1">
    <citation type="submission" date="2023-06" db="EMBL/GenBank/DDBJ databases">
        <authorList>
            <consortium name="Lawrence Berkeley National Laboratory"/>
            <person name="Ahrendt S."/>
            <person name="Sahu N."/>
            <person name="Indic B."/>
            <person name="Wong-Bajracharya J."/>
            <person name="Merenyi Z."/>
            <person name="Ke H.-M."/>
            <person name="Monk M."/>
            <person name="Kocsube S."/>
            <person name="Drula E."/>
            <person name="Lipzen A."/>
            <person name="Balint B."/>
            <person name="Henrissat B."/>
            <person name="Andreopoulos B."/>
            <person name="Martin F.M."/>
            <person name="Harder C.B."/>
            <person name="Rigling D."/>
            <person name="Ford K.L."/>
            <person name="Foster G.D."/>
            <person name="Pangilinan J."/>
            <person name="Papanicolaou A."/>
            <person name="Barry K."/>
            <person name="LaButti K."/>
            <person name="Viragh M."/>
            <person name="Koriabine M."/>
            <person name="Yan M."/>
            <person name="Riley R."/>
            <person name="Champramary S."/>
            <person name="Plett K.L."/>
            <person name="Tsai I.J."/>
            <person name="Slot J."/>
            <person name="Sipos G."/>
            <person name="Plett J."/>
            <person name="Nagy L.G."/>
            <person name="Grigoriev I.V."/>
        </authorList>
    </citation>
    <scope>NUCLEOTIDE SEQUENCE</scope>
    <source>
        <strain evidence="2">ICMP 16352</strain>
    </source>
</reference>
<name>A0AA39TCW0_9AGAR</name>
<dbReference type="Proteomes" id="UP001175227">
    <property type="component" value="Unassembled WGS sequence"/>
</dbReference>
<dbReference type="AlphaFoldDB" id="A0AA39TCW0"/>
<proteinExistence type="predicted"/>
<evidence type="ECO:0000313" key="3">
    <source>
        <dbReference type="Proteomes" id="UP001175227"/>
    </source>
</evidence>
<comment type="caution">
    <text evidence="2">The sequence shown here is derived from an EMBL/GenBank/DDBJ whole genome shotgun (WGS) entry which is preliminary data.</text>
</comment>
<keyword evidence="3" id="KW-1185">Reference proteome</keyword>
<accession>A0AA39TCW0</accession>
<sequence>MGTRDGVAREGREHLEAVHRQFTWAIEAAAMLRDVGTQCAILRTSPGVHPRRLDIRADEARREEPGKGAHRHLYFQPKNPQTSSELAHASLHGHRQNPRAPTRSAGNPAVTGHALRTHLILSCGLPSTASLHLALASLRDIRDWIAYDGGSQTEWLPHVGVGLAGPLPGHTVTGWDSRRRTRERRERLEAVQRQFIWAIEAAEMLRDVRTQCTILRTSPGVRSWLQRYQSRRGKTAVKNQGAAGKGAHLHLSFQPKYPQTRSELAHASLHGHRQNTRAPTLGAGNPAVHGHALRTHLILSCGLSSTARSSPGLVFSARVMDEVQGRGWEGARTAYRARAGDDIIGTRDAHARVGIQCSMCVWNSERGDADIRRPGLMGDVVNLGNWKHQYARQIQKGRFPQPVQCHHSECGYGDEDEGKVRVSLAVRGANKCWERRLVFLTARKKQLSEPAWGRAQSKAFARHADASRRITPRDPATIPFPQMDESFTAPRYGIPFDQAWVTVLVSSAPVAIPAPVPVPASEAEVDLLLSIVVIFNDWLILTTIINKYKPTISISLPIPISIVHSAAHSP</sequence>
<feature type="region of interest" description="Disordered" evidence="1">
    <location>
        <begin position="59"/>
        <end position="108"/>
    </location>
</feature>
<gene>
    <name evidence="2" type="ORF">IW261DRAFT_1684797</name>
</gene>
<protein>
    <submittedName>
        <fullName evidence="2">Uncharacterized protein</fullName>
    </submittedName>
</protein>
<organism evidence="2 3">
    <name type="scientific">Armillaria novae-zelandiae</name>
    <dbReference type="NCBI Taxonomy" id="153914"/>
    <lineage>
        <taxon>Eukaryota</taxon>
        <taxon>Fungi</taxon>
        <taxon>Dikarya</taxon>
        <taxon>Basidiomycota</taxon>
        <taxon>Agaricomycotina</taxon>
        <taxon>Agaricomycetes</taxon>
        <taxon>Agaricomycetidae</taxon>
        <taxon>Agaricales</taxon>
        <taxon>Marasmiineae</taxon>
        <taxon>Physalacriaceae</taxon>
        <taxon>Armillaria</taxon>
    </lineage>
</organism>